<comment type="caution">
    <text evidence="7">The sequence shown here is derived from an EMBL/GenBank/DDBJ whole genome shotgun (WGS) entry which is preliminary data.</text>
</comment>
<reference evidence="7 8" key="1">
    <citation type="submission" date="2021-03" db="EMBL/GenBank/DDBJ databases">
        <authorList>
            <person name="King G.J."/>
            <person name="Bancroft I."/>
            <person name="Baten A."/>
            <person name="Bloomfield J."/>
            <person name="Borpatragohain P."/>
            <person name="He Z."/>
            <person name="Irish N."/>
            <person name="Irwin J."/>
            <person name="Liu K."/>
            <person name="Mauleon R.P."/>
            <person name="Moore J."/>
            <person name="Morris R."/>
            <person name="Ostergaard L."/>
            <person name="Wang B."/>
            <person name="Wells R."/>
        </authorList>
    </citation>
    <scope>NUCLEOTIDE SEQUENCE [LARGE SCALE GENOMIC DNA]</scope>
    <source>
        <strain evidence="7">R-o-18</strain>
        <tissue evidence="7">Leaf</tissue>
    </source>
</reference>
<evidence type="ECO:0000313" key="8">
    <source>
        <dbReference type="Proteomes" id="UP000823674"/>
    </source>
</evidence>
<proteinExistence type="predicted"/>
<dbReference type="PANTHER" id="PTHR45969">
    <property type="entry name" value="RING ZINC FINGER PROTEIN-RELATED"/>
    <property type="match status" value="1"/>
</dbReference>
<evidence type="ECO:0000256" key="1">
    <source>
        <dbReference type="ARBA" id="ARBA00022723"/>
    </source>
</evidence>
<dbReference type="InterPro" id="IPR001841">
    <property type="entry name" value="Znf_RING"/>
</dbReference>
<dbReference type="Proteomes" id="UP000823674">
    <property type="component" value="Chromosome A04"/>
</dbReference>
<dbReference type="SUPFAM" id="SSF57850">
    <property type="entry name" value="RING/U-box"/>
    <property type="match status" value="1"/>
</dbReference>
<dbReference type="SMART" id="SM00184">
    <property type="entry name" value="RING"/>
    <property type="match status" value="1"/>
</dbReference>
<sequence length="334" mass="38436">MDIEETNIIEVETKVMNLALNMESMNILSIRVHNLIEDFTEDVILHIRSRYIRLEPHCFTPSHISELLRGQQVDESQHIGEKIANEINRSLSNDKTLREPVFVNVEVEFIKERRLVVPSDVPASFEVLQRLVEEHRVDLNRNIEAMCSICIEDLSKSQQSIIEMPNCLHMFHQNCLFEWLGRKNSCPLCRRFVRPRNTIKKQKLENVTSSGVSIMLRIVDTHPYILLQELIQDETGVVQVLTSDNINLNPSGGFTPHHLSRLLRDEQVPESQFLGQKIALDISRELANDNSLREPAFVFVTVNFIRETRLVFPPDEPTPSRGASGEVLQRLADE</sequence>
<organism evidence="7 8">
    <name type="scientific">Brassica rapa subsp. trilocularis</name>
    <dbReference type="NCBI Taxonomy" id="1813537"/>
    <lineage>
        <taxon>Eukaryota</taxon>
        <taxon>Viridiplantae</taxon>
        <taxon>Streptophyta</taxon>
        <taxon>Embryophyta</taxon>
        <taxon>Tracheophyta</taxon>
        <taxon>Spermatophyta</taxon>
        <taxon>Magnoliopsida</taxon>
        <taxon>eudicotyledons</taxon>
        <taxon>Gunneridae</taxon>
        <taxon>Pentapetalae</taxon>
        <taxon>rosids</taxon>
        <taxon>malvids</taxon>
        <taxon>Brassicales</taxon>
        <taxon>Brassicaceae</taxon>
        <taxon>Brassiceae</taxon>
        <taxon>Brassica</taxon>
    </lineage>
</organism>
<keyword evidence="2 4" id="KW-0863">Zinc-finger</keyword>
<name>A0ABQ7MNG8_BRACM</name>
<keyword evidence="8" id="KW-1185">Reference proteome</keyword>
<keyword evidence="3" id="KW-0862">Zinc</keyword>
<protein>
    <recommendedName>
        <fullName evidence="6">RING-type domain-containing protein</fullName>
    </recommendedName>
</protein>
<evidence type="ECO:0000256" key="3">
    <source>
        <dbReference type="ARBA" id="ARBA00022833"/>
    </source>
</evidence>
<dbReference type="Pfam" id="PF13639">
    <property type="entry name" value="zf-RING_2"/>
    <property type="match status" value="1"/>
</dbReference>
<evidence type="ECO:0000313" key="7">
    <source>
        <dbReference type="EMBL" id="KAG5400227.1"/>
    </source>
</evidence>
<dbReference type="InterPro" id="IPR013083">
    <property type="entry name" value="Znf_RING/FYVE/PHD"/>
</dbReference>
<dbReference type="PROSITE" id="PS50089">
    <property type="entry name" value="ZF_RING_2"/>
    <property type="match status" value="1"/>
</dbReference>
<dbReference type="PANTHER" id="PTHR45969:SF69">
    <property type="entry name" value="FINGER DOMAIN PROTEIN, PUTATIVE (AFU_ORTHOLOGUE AFUA_3G12190)-RELATED"/>
    <property type="match status" value="1"/>
</dbReference>
<feature type="region of interest" description="Disordered" evidence="5">
    <location>
        <begin position="314"/>
        <end position="334"/>
    </location>
</feature>
<keyword evidence="1" id="KW-0479">Metal-binding</keyword>
<evidence type="ECO:0000259" key="6">
    <source>
        <dbReference type="PROSITE" id="PS50089"/>
    </source>
</evidence>
<gene>
    <name evidence="7" type="primary">A04p014630.1_BraROA</name>
    <name evidence="7" type="ORF">IGI04_014834</name>
</gene>
<accession>A0ABQ7MNG8</accession>
<dbReference type="Gene3D" id="3.30.40.10">
    <property type="entry name" value="Zinc/RING finger domain, C3HC4 (zinc finger)"/>
    <property type="match status" value="1"/>
</dbReference>
<evidence type="ECO:0000256" key="2">
    <source>
        <dbReference type="ARBA" id="ARBA00022771"/>
    </source>
</evidence>
<feature type="domain" description="RING-type" evidence="6">
    <location>
        <begin position="147"/>
        <end position="190"/>
    </location>
</feature>
<dbReference type="EMBL" id="JADBGQ010000004">
    <property type="protein sequence ID" value="KAG5400227.1"/>
    <property type="molecule type" value="Genomic_DNA"/>
</dbReference>
<evidence type="ECO:0000256" key="5">
    <source>
        <dbReference type="SAM" id="MobiDB-lite"/>
    </source>
</evidence>
<evidence type="ECO:0000256" key="4">
    <source>
        <dbReference type="PROSITE-ProRule" id="PRU00175"/>
    </source>
</evidence>